<accession>A0A1I7ZVV4</accession>
<dbReference type="WBParaSite" id="L893_g30270.t1">
    <property type="protein sequence ID" value="L893_g30270.t1"/>
    <property type="gene ID" value="L893_g30270"/>
</dbReference>
<evidence type="ECO:0000256" key="1">
    <source>
        <dbReference type="SAM" id="Phobius"/>
    </source>
</evidence>
<keyword evidence="2" id="KW-1185">Reference proteome</keyword>
<evidence type="ECO:0000313" key="3">
    <source>
        <dbReference type="WBParaSite" id="L893_g30270.t1"/>
    </source>
</evidence>
<protein>
    <submittedName>
        <fullName evidence="3">G_PROTEIN_RECEP_F1_2 domain-containing protein</fullName>
    </submittedName>
</protein>
<reference evidence="3" key="1">
    <citation type="submission" date="2016-11" db="UniProtKB">
        <authorList>
            <consortium name="WormBaseParasite"/>
        </authorList>
    </citation>
    <scope>IDENTIFICATION</scope>
</reference>
<sequence>MESAKDYQYYMNTYGYLTLGIFLTIVNFPVLVVVTVSKEHRKQYGVLIISLVNGLLSGFGTIGYGTFRLMVYSSGTYADKITLEECFQNVSVGQQSFWDSPKERVSRVKSEYVTSKIFRPVTLAFASSPEPMKYFPLTCSACLATAALCDPTKKEYRKRKVEEKMFQIRN</sequence>
<feature type="transmembrane region" description="Helical" evidence="1">
    <location>
        <begin position="14"/>
        <end position="34"/>
    </location>
</feature>
<proteinExistence type="predicted"/>
<name>A0A1I7ZVV4_9BILA</name>
<keyword evidence="1" id="KW-0812">Transmembrane</keyword>
<feature type="transmembrane region" description="Helical" evidence="1">
    <location>
        <begin position="46"/>
        <end position="67"/>
    </location>
</feature>
<organism evidence="2 3">
    <name type="scientific">Steinernema glaseri</name>
    <dbReference type="NCBI Taxonomy" id="37863"/>
    <lineage>
        <taxon>Eukaryota</taxon>
        <taxon>Metazoa</taxon>
        <taxon>Ecdysozoa</taxon>
        <taxon>Nematoda</taxon>
        <taxon>Chromadorea</taxon>
        <taxon>Rhabditida</taxon>
        <taxon>Tylenchina</taxon>
        <taxon>Panagrolaimomorpha</taxon>
        <taxon>Strongyloidoidea</taxon>
        <taxon>Steinernematidae</taxon>
        <taxon>Steinernema</taxon>
    </lineage>
</organism>
<keyword evidence="1" id="KW-0472">Membrane</keyword>
<dbReference type="AlphaFoldDB" id="A0A1I7ZVV4"/>
<evidence type="ECO:0000313" key="2">
    <source>
        <dbReference type="Proteomes" id="UP000095287"/>
    </source>
</evidence>
<keyword evidence="1" id="KW-1133">Transmembrane helix</keyword>
<dbReference type="Proteomes" id="UP000095287">
    <property type="component" value="Unplaced"/>
</dbReference>